<evidence type="ECO:0000256" key="6">
    <source>
        <dbReference type="ARBA" id="ARBA00022967"/>
    </source>
</evidence>
<dbReference type="InterPro" id="IPR021050">
    <property type="entry name" value="Cyt_c_oxidase_su4_actinobac"/>
</dbReference>
<dbReference type="GO" id="GO:0005886">
    <property type="term" value="C:plasma membrane"/>
    <property type="evidence" value="ECO:0007669"/>
    <property type="project" value="UniProtKB-SubCell"/>
</dbReference>
<evidence type="ECO:0000256" key="11">
    <source>
        <dbReference type="SAM" id="Phobius"/>
    </source>
</evidence>
<dbReference type="AlphaFoldDB" id="A0A1H9NMC9"/>
<comment type="similarity">
    <text evidence="3 10">Belongs to the cytochrome c oxidase bacterial subunit CtaF family.</text>
</comment>
<evidence type="ECO:0000256" key="1">
    <source>
        <dbReference type="ARBA" id="ARBA00002536"/>
    </source>
</evidence>
<organism evidence="12 13">
    <name type="scientific">Corynebacterium cystitidis DSM 20524</name>
    <dbReference type="NCBI Taxonomy" id="1121357"/>
    <lineage>
        <taxon>Bacteria</taxon>
        <taxon>Bacillati</taxon>
        <taxon>Actinomycetota</taxon>
        <taxon>Actinomycetes</taxon>
        <taxon>Mycobacteriales</taxon>
        <taxon>Corynebacteriaceae</taxon>
        <taxon>Corynebacterium</taxon>
    </lineage>
</organism>
<evidence type="ECO:0000256" key="9">
    <source>
        <dbReference type="ARBA" id="ARBA00047816"/>
    </source>
</evidence>
<gene>
    <name evidence="12" type="ORF">SAMN05661109_00022</name>
</gene>
<dbReference type="RefSeq" id="WP_092254446.1">
    <property type="nucleotide sequence ID" value="NZ_CP047199.1"/>
</dbReference>
<dbReference type="GO" id="GO:0004129">
    <property type="term" value="F:cytochrome-c oxidase activity"/>
    <property type="evidence" value="ECO:0007669"/>
    <property type="project" value="UniProtKB-EC"/>
</dbReference>
<feature type="transmembrane region" description="Helical" evidence="11">
    <location>
        <begin position="40"/>
        <end position="62"/>
    </location>
</feature>
<keyword evidence="6 10" id="KW-1278">Translocase</keyword>
<keyword evidence="4 10" id="KW-1003">Cell membrane</keyword>
<evidence type="ECO:0000313" key="12">
    <source>
        <dbReference type="EMBL" id="SER37110.1"/>
    </source>
</evidence>
<feature type="transmembrane region" description="Helical" evidence="11">
    <location>
        <begin position="7"/>
        <end position="28"/>
    </location>
</feature>
<keyword evidence="13" id="KW-1185">Reference proteome</keyword>
<evidence type="ECO:0000256" key="2">
    <source>
        <dbReference type="ARBA" id="ARBA00004651"/>
    </source>
</evidence>
<keyword evidence="5 11" id="KW-0812">Transmembrane</keyword>
<comment type="function">
    <text evidence="1 10">Part of cytochrome c oxidase, its function is unknown.</text>
</comment>
<evidence type="ECO:0000256" key="8">
    <source>
        <dbReference type="ARBA" id="ARBA00023136"/>
    </source>
</evidence>
<dbReference type="Pfam" id="PF12270">
    <property type="entry name" value="Cyt_c_ox_IV"/>
    <property type="match status" value="1"/>
</dbReference>
<dbReference type="EMBL" id="FOGQ01000001">
    <property type="protein sequence ID" value="SER37110.1"/>
    <property type="molecule type" value="Genomic_DNA"/>
</dbReference>
<proteinExistence type="inferred from homology"/>
<name>A0A1H9NMC9_9CORY</name>
<evidence type="ECO:0000256" key="4">
    <source>
        <dbReference type="ARBA" id="ARBA00022475"/>
    </source>
</evidence>
<evidence type="ECO:0000256" key="5">
    <source>
        <dbReference type="ARBA" id="ARBA00022692"/>
    </source>
</evidence>
<comment type="catalytic activity">
    <reaction evidence="9 10">
        <text>4 Fe(II)-[cytochrome c] + O2 + 8 H(+)(in) = 4 Fe(III)-[cytochrome c] + 2 H2O + 4 H(+)(out)</text>
        <dbReference type="Rhea" id="RHEA:11436"/>
        <dbReference type="Rhea" id="RHEA-COMP:10350"/>
        <dbReference type="Rhea" id="RHEA-COMP:14399"/>
        <dbReference type="ChEBI" id="CHEBI:15377"/>
        <dbReference type="ChEBI" id="CHEBI:15378"/>
        <dbReference type="ChEBI" id="CHEBI:15379"/>
        <dbReference type="ChEBI" id="CHEBI:29033"/>
        <dbReference type="ChEBI" id="CHEBI:29034"/>
        <dbReference type="EC" id="7.1.1.9"/>
    </reaction>
</comment>
<evidence type="ECO:0000256" key="7">
    <source>
        <dbReference type="ARBA" id="ARBA00022989"/>
    </source>
</evidence>
<evidence type="ECO:0000256" key="10">
    <source>
        <dbReference type="PIRNR" id="PIRNR017385"/>
    </source>
</evidence>
<evidence type="ECO:0000313" key="13">
    <source>
        <dbReference type="Proteomes" id="UP000198929"/>
    </source>
</evidence>
<dbReference type="EC" id="7.1.1.9" evidence="10"/>
<feature type="transmembrane region" description="Helical" evidence="11">
    <location>
        <begin position="83"/>
        <end position="107"/>
    </location>
</feature>
<comment type="subcellular location">
    <subcellularLocation>
        <location evidence="2">Cell membrane</location>
        <topology evidence="2">Multi-pass membrane protein</topology>
    </subcellularLocation>
</comment>
<dbReference type="STRING" id="1121357.SAMN05661109_00022"/>
<protein>
    <recommendedName>
        <fullName evidence="10">Cytochrome c oxidase polypeptide 4</fullName>
        <ecNumber evidence="10">7.1.1.9</ecNumber>
    </recommendedName>
    <alternativeName>
        <fullName evidence="10">Cytochrome aa3 subunit 4</fullName>
    </alternativeName>
    <alternativeName>
        <fullName evidence="10">Cytochrome c oxidase polypeptide IV</fullName>
    </alternativeName>
</protein>
<sequence length="143" mass="15695">MGPSAKLFYGLAAFLAIMAVMYALGTSWISDDAYLFGYEWAGGVAIILAMVMSLMVGGYLHFTERRADVLPEDWEEAEIEDGAGVLGFFAPNSVWPLAMSGSIFILGAGIAFWQLWLVVFGGVCLIWSTTMLNLQFSIPREKH</sequence>
<evidence type="ECO:0000256" key="3">
    <source>
        <dbReference type="ARBA" id="ARBA00006870"/>
    </source>
</evidence>
<dbReference type="PIRSF" id="PIRSF017385">
    <property type="entry name" value="CtaF"/>
    <property type="match status" value="1"/>
</dbReference>
<accession>A0A1H9NMC9</accession>
<dbReference type="GO" id="GO:0022900">
    <property type="term" value="P:electron transport chain"/>
    <property type="evidence" value="ECO:0007669"/>
    <property type="project" value="InterPro"/>
</dbReference>
<comment type="subunit">
    <text evidence="10">Associates with subunits I, II and III to form cytochrome c oxidase.</text>
</comment>
<keyword evidence="7 11" id="KW-1133">Transmembrane helix</keyword>
<keyword evidence="8 10" id="KW-0472">Membrane</keyword>
<feature type="transmembrane region" description="Helical" evidence="11">
    <location>
        <begin position="113"/>
        <end position="134"/>
    </location>
</feature>
<dbReference type="Proteomes" id="UP000198929">
    <property type="component" value="Unassembled WGS sequence"/>
</dbReference>
<reference evidence="13" key="1">
    <citation type="submission" date="2016-10" db="EMBL/GenBank/DDBJ databases">
        <authorList>
            <person name="Varghese N."/>
            <person name="Submissions S."/>
        </authorList>
    </citation>
    <scope>NUCLEOTIDE SEQUENCE [LARGE SCALE GENOMIC DNA]</scope>
    <source>
        <strain evidence="13">DSM 20524</strain>
    </source>
</reference>